<proteinExistence type="predicted"/>
<dbReference type="VEuPathDB" id="VectorBase:LOC119179278"/>
<dbReference type="EMBL" id="JABSTU010000010">
    <property type="protein sequence ID" value="KAH8019007.1"/>
    <property type="molecule type" value="Genomic_DNA"/>
</dbReference>
<reference evidence="1" key="2">
    <citation type="submission" date="2021-09" db="EMBL/GenBank/DDBJ databases">
        <authorList>
            <person name="Jia N."/>
            <person name="Wang J."/>
            <person name="Shi W."/>
            <person name="Du L."/>
            <person name="Sun Y."/>
            <person name="Zhan W."/>
            <person name="Jiang J."/>
            <person name="Wang Q."/>
            <person name="Zhang B."/>
            <person name="Ji P."/>
            <person name="Sakyi L.B."/>
            <person name="Cui X."/>
            <person name="Yuan T."/>
            <person name="Jiang B."/>
            <person name="Yang W."/>
            <person name="Lam T.T.-Y."/>
            <person name="Chang Q."/>
            <person name="Ding S."/>
            <person name="Wang X."/>
            <person name="Zhu J."/>
            <person name="Ruan X."/>
            <person name="Zhao L."/>
            <person name="Wei J."/>
            <person name="Que T."/>
            <person name="Du C."/>
            <person name="Cheng J."/>
            <person name="Dai P."/>
            <person name="Han X."/>
            <person name="Huang E."/>
            <person name="Gao Y."/>
            <person name="Liu J."/>
            <person name="Shao H."/>
            <person name="Ye R."/>
            <person name="Li L."/>
            <person name="Wei W."/>
            <person name="Wang X."/>
            <person name="Wang C."/>
            <person name="Huo Q."/>
            <person name="Li W."/>
            <person name="Guo W."/>
            <person name="Chen H."/>
            <person name="Chen S."/>
            <person name="Zhou L."/>
            <person name="Zhou L."/>
            <person name="Ni X."/>
            <person name="Tian J."/>
            <person name="Zhou Y."/>
            <person name="Sheng Y."/>
            <person name="Liu T."/>
            <person name="Pan Y."/>
            <person name="Xia L."/>
            <person name="Li J."/>
            <person name="Zhao F."/>
            <person name="Cao W."/>
        </authorList>
    </citation>
    <scope>NUCLEOTIDE SEQUENCE</scope>
    <source>
        <strain evidence="1">Rmic-2018</strain>
        <tissue evidence="1">Larvae</tissue>
    </source>
</reference>
<dbReference type="SUPFAM" id="SSF52047">
    <property type="entry name" value="RNI-like"/>
    <property type="match status" value="1"/>
</dbReference>
<evidence type="ECO:0000313" key="2">
    <source>
        <dbReference type="Proteomes" id="UP000821866"/>
    </source>
</evidence>
<name>A0A9J6DAB7_RHIMP</name>
<gene>
    <name evidence="1" type="ORF">HPB51_015633</name>
</gene>
<dbReference type="Gene3D" id="3.80.10.10">
    <property type="entry name" value="Ribonuclease Inhibitor"/>
    <property type="match status" value="1"/>
</dbReference>
<evidence type="ECO:0000313" key="1">
    <source>
        <dbReference type="EMBL" id="KAH8019007.1"/>
    </source>
</evidence>
<sequence length="491" mass="55852">MENLSTEQKQQALAALADEVDSLNFFDWQVSEHFCLLCTAGTPSSMDSDQACPINDYQGCNELLFDIGMELREQRGGSLSLVCFRTGEPKVTPLRQSNLDRSNAFVWWLLRTYVCTNGLKLQRKWVTVHTRIIQKLPDNSRLTRLELECPRGDSVQADFAALWITNFLLAAISALLRNTACLTFLVFRVCLVKDQSPQTFINALAANTTLKYLELWVNWNIPKTRERVGASLSTRVNRWLNNRDERTPTRQRTCEQTGRTAGAVGGASAVTELNLTNCVDVNILRLLPLITECKQLHRLRCAACAIPSSDVVRRVVQQLPYLVEVEFFCLGERDSWEAEINPIILSGNLRNGGASNLRLVYCEVGQDHNFARLHALMEHSPNGAHLYVQLLRGDFRNAVRECHTLIATCTWLETFTFTSEVSSPFQSEPVVPLFFAKFAAVCANIRYRWSNYFWSCFRLQDLVVDSVERRRMPFQTVLVAGQDKKTPDRIR</sequence>
<organism evidence="1 2">
    <name type="scientific">Rhipicephalus microplus</name>
    <name type="common">Cattle tick</name>
    <name type="synonym">Boophilus microplus</name>
    <dbReference type="NCBI Taxonomy" id="6941"/>
    <lineage>
        <taxon>Eukaryota</taxon>
        <taxon>Metazoa</taxon>
        <taxon>Ecdysozoa</taxon>
        <taxon>Arthropoda</taxon>
        <taxon>Chelicerata</taxon>
        <taxon>Arachnida</taxon>
        <taxon>Acari</taxon>
        <taxon>Parasitiformes</taxon>
        <taxon>Ixodida</taxon>
        <taxon>Ixodoidea</taxon>
        <taxon>Ixodidae</taxon>
        <taxon>Rhipicephalinae</taxon>
        <taxon>Rhipicephalus</taxon>
        <taxon>Boophilus</taxon>
    </lineage>
</organism>
<protein>
    <submittedName>
        <fullName evidence="1">Uncharacterized protein</fullName>
    </submittedName>
</protein>
<dbReference type="AlphaFoldDB" id="A0A9J6DAB7"/>
<dbReference type="InterPro" id="IPR032675">
    <property type="entry name" value="LRR_dom_sf"/>
</dbReference>
<reference evidence="1" key="1">
    <citation type="journal article" date="2020" name="Cell">
        <title>Large-Scale Comparative Analyses of Tick Genomes Elucidate Their Genetic Diversity and Vector Capacities.</title>
        <authorList>
            <consortium name="Tick Genome and Microbiome Consortium (TIGMIC)"/>
            <person name="Jia N."/>
            <person name="Wang J."/>
            <person name="Shi W."/>
            <person name="Du L."/>
            <person name="Sun Y."/>
            <person name="Zhan W."/>
            <person name="Jiang J.F."/>
            <person name="Wang Q."/>
            <person name="Zhang B."/>
            <person name="Ji P."/>
            <person name="Bell-Sakyi L."/>
            <person name="Cui X.M."/>
            <person name="Yuan T.T."/>
            <person name="Jiang B.G."/>
            <person name="Yang W.F."/>
            <person name="Lam T.T."/>
            <person name="Chang Q.C."/>
            <person name="Ding S.J."/>
            <person name="Wang X.J."/>
            <person name="Zhu J.G."/>
            <person name="Ruan X.D."/>
            <person name="Zhao L."/>
            <person name="Wei J.T."/>
            <person name="Ye R.Z."/>
            <person name="Que T.C."/>
            <person name="Du C.H."/>
            <person name="Zhou Y.H."/>
            <person name="Cheng J.X."/>
            <person name="Dai P.F."/>
            <person name="Guo W.B."/>
            <person name="Han X.H."/>
            <person name="Huang E.J."/>
            <person name="Li L.F."/>
            <person name="Wei W."/>
            <person name="Gao Y.C."/>
            <person name="Liu J.Z."/>
            <person name="Shao H.Z."/>
            <person name="Wang X."/>
            <person name="Wang C.C."/>
            <person name="Yang T.C."/>
            <person name="Huo Q.B."/>
            <person name="Li W."/>
            <person name="Chen H.Y."/>
            <person name="Chen S.E."/>
            <person name="Zhou L.G."/>
            <person name="Ni X.B."/>
            <person name="Tian J.H."/>
            <person name="Sheng Y."/>
            <person name="Liu T."/>
            <person name="Pan Y.S."/>
            <person name="Xia L.Y."/>
            <person name="Li J."/>
            <person name="Zhao F."/>
            <person name="Cao W.C."/>
        </authorList>
    </citation>
    <scope>NUCLEOTIDE SEQUENCE</scope>
    <source>
        <strain evidence="1">Rmic-2018</strain>
    </source>
</reference>
<accession>A0A9J6DAB7</accession>
<dbReference type="Proteomes" id="UP000821866">
    <property type="component" value="Chromosome 8"/>
</dbReference>
<comment type="caution">
    <text evidence="1">The sequence shown here is derived from an EMBL/GenBank/DDBJ whole genome shotgun (WGS) entry which is preliminary data.</text>
</comment>
<dbReference type="VEuPathDB" id="VectorBase:LOC119162424"/>
<keyword evidence="2" id="KW-1185">Reference proteome</keyword>